<evidence type="ECO:0000313" key="3">
    <source>
        <dbReference type="Proteomes" id="UP001276659"/>
    </source>
</evidence>
<feature type="compositionally biased region" description="Polar residues" evidence="1">
    <location>
        <begin position="1"/>
        <end position="16"/>
    </location>
</feature>
<feature type="compositionally biased region" description="Polar residues" evidence="1">
    <location>
        <begin position="26"/>
        <end position="48"/>
    </location>
</feature>
<accession>A0AAD9ZFN1</accession>
<dbReference type="EMBL" id="JASNWA010000004">
    <property type="protein sequence ID" value="KAK3177023.1"/>
    <property type="molecule type" value="Genomic_DNA"/>
</dbReference>
<evidence type="ECO:0000256" key="1">
    <source>
        <dbReference type="SAM" id="MobiDB-lite"/>
    </source>
</evidence>
<keyword evidence="3" id="KW-1185">Reference proteome</keyword>
<proteinExistence type="predicted"/>
<sequence length="321" mass="35727">MSMMTESAQNNMQLGNGPSRIIIQMGPTNVLQNNVPTSQVPSHGNIFSSDFHRSVRSHGDLTPSNSTSNGNLPSNSTPTSYSPTNSALTAHSPSPSKTTRRGRPPGSKNKPKEARVTKVPKKKGRPLGSKNKSKFPATNGNLTIESWEAAIDYSNNITEHPNYTTNLHSAPLAILQLAGNQPTTNANFLQPTPTHTPSQRINNPTNCHLRNCQCYTNPQHEPNAHGHRQHCPCLKCAIDFPDVEIMGFEDFNAEELSMYFFCLDLETWRRADARGEREGRHVSYEEQEKFEKETGELERELKRQLFEVPCEVRGIDGCASM</sequence>
<protein>
    <submittedName>
        <fullName evidence="2">Uncharacterized protein</fullName>
    </submittedName>
</protein>
<feature type="compositionally biased region" description="Low complexity" evidence="1">
    <location>
        <begin position="71"/>
        <end position="86"/>
    </location>
</feature>
<dbReference type="Proteomes" id="UP001276659">
    <property type="component" value="Unassembled WGS sequence"/>
</dbReference>
<feature type="region of interest" description="Disordered" evidence="1">
    <location>
        <begin position="1"/>
        <end position="139"/>
    </location>
</feature>
<gene>
    <name evidence="2" type="ORF">OEA41_008349</name>
</gene>
<comment type="caution">
    <text evidence="2">The sequence shown here is derived from an EMBL/GenBank/DDBJ whole genome shotgun (WGS) entry which is preliminary data.</text>
</comment>
<evidence type="ECO:0000313" key="2">
    <source>
        <dbReference type="EMBL" id="KAK3177023.1"/>
    </source>
</evidence>
<dbReference type="AlphaFoldDB" id="A0AAD9ZFN1"/>
<name>A0AAD9ZFN1_9LECA</name>
<feature type="compositionally biased region" description="Basic and acidic residues" evidence="1">
    <location>
        <begin position="50"/>
        <end position="59"/>
    </location>
</feature>
<organism evidence="2 3">
    <name type="scientific">Lepraria neglecta</name>
    <dbReference type="NCBI Taxonomy" id="209136"/>
    <lineage>
        <taxon>Eukaryota</taxon>
        <taxon>Fungi</taxon>
        <taxon>Dikarya</taxon>
        <taxon>Ascomycota</taxon>
        <taxon>Pezizomycotina</taxon>
        <taxon>Lecanoromycetes</taxon>
        <taxon>OSLEUM clade</taxon>
        <taxon>Lecanoromycetidae</taxon>
        <taxon>Lecanorales</taxon>
        <taxon>Lecanorineae</taxon>
        <taxon>Stereocaulaceae</taxon>
        <taxon>Lepraria</taxon>
    </lineage>
</organism>
<feature type="compositionally biased region" description="Polar residues" evidence="1">
    <location>
        <begin position="87"/>
        <end position="97"/>
    </location>
</feature>
<reference evidence="2" key="1">
    <citation type="submission" date="2022-11" db="EMBL/GenBank/DDBJ databases">
        <title>Chromosomal genome sequence assembly and mating type (MAT) locus characterization of the leprose asexual lichenized fungus Lepraria neglecta (Nyl.) Erichsen.</title>
        <authorList>
            <person name="Allen J.L."/>
            <person name="Pfeffer B."/>
        </authorList>
    </citation>
    <scope>NUCLEOTIDE SEQUENCE</scope>
    <source>
        <strain evidence="2">Allen 5258</strain>
    </source>
</reference>